<evidence type="ECO:0000313" key="3">
    <source>
        <dbReference type="Proteomes" id="UP000317990"/>
    </source>
</evidence>
<dbReference type="AlphaFoldDB" id="A0A524RQN2"/>
<protein>
    <recommendedName>
        <fullName evidence="4">DUF732 domain-containing protein</fullName>
    </recommendedName>
</protein>
<evidence type="ECO:0000313" key="2">
    <source>
        <dbReference type="EMBL" id="TGG94847.1"/>
    </source>
</evidence>
<dbReference type="EMBL" id="SRMO01000028">
    <property type="protein sequence ID" value="TGG94847.1"/>
    <property type="molecule type" value="Genomic_DNA"/>
</dbReference>
<keyword evidence="1" id="KW-0732">Signal</keyword>
<dbReference type="Proteomes" id="UP000317990">
    <property type="component" value="Unassembled WGS sequence"/>
</dbReference>
<sequence>MLSLCLAGALSLSLVPSLISAVEARPSVLLDTIKDDPGTAEVLCADFNALNEKGVRVHERESLEITARRHQLSQLDAEILTTYVVGLYCPNVR</sequence>
<evidence type="ECO:0000256" key="1">
    <source>
        <dbReference type="SAM" id="SignalP"/>
    </source>
</evidence>
<name>A0A524RQN2_9CHRO</name>
<comment type="caution">
    <text evidence="2">The sequence shown here is derived from an EMBL/GenBank/DDBJ whole genome shotgun (WGS) entry which is preliminary data.</text>
</comment>
<feature type="signal peptide" evidence="1">
    <location>
        <begin position="1"/>
        <end position="21"/>
    </location>
</feature>
<organism evidence="2 3">
    <name type="scientific">Aphanocapsa feldmannii 277cV</name>
    <dbReference type="NCBI Taxonomy" id="2507553"/>
    <lineage>
        <taxon>Bacteria</taxon>
        <taxon>Bacillati</taxon>
        <taxon>Cyanobacteriota</taxon>
        <taxon>Cyanophyceae</taxon>
        <taxon>Oscillatoriophycideae</taxon>
        <taxon>Chroococcales</taxon>
        <taxon>Microcystaceae</taxon>
        <taxon>Aphanocapsa</taxon>
    </lineage>
</organism>
<accession>A0A524RQN2</accession>
<evidence type="ECO:0008006" key="4">
    <source>
        <dbReference type="Google" id="ProtNLM"/>
    </source>
</evidence>
<reference evidence="2 3" key="1">
    <citation type="journal article" date="2019" name="mSystems">
        <title>Life at home and on the roam: Genomic adaptions reflect the dual lifestyle of an intracellular, facultative symbiont.</title>
        <authorList>
            <person name="Burgsdorf I."/>
        </authorList>
    </citation>
    <scope>NUCLEOTIDE SEQUENCE [LARGE SCALE GENOMIC DNA]</scope>
    <source>
        <strain evidence="2">277cV</strain>
    </source>
</reference>
<gene>
    <name evidence="2" type="ORF">ERJ67_01665</name>
</gene>
<proteinExistence type="predicted"/>
<feature type="chain" id="PRO_5022183747" description="DUF732 domain-containing protein" evidence="1">
    <location>
        <begin position="22"/>
        <end position="93"/>
    </location>
</feature>